<reference evidence="1" key="3">
    <citation type="submission" date="2018-05" db="EMBL/GenBank/DDBJ databases">
        <title>OgluRS3 (Oryza glumaepatula Reference Sequence Version 3).</title>
        <authorList>
            <person name="Zhang J."/>
            <person name="Kudrna D."/>
            <person name="Lee S."/>
            <person name="Talag J."/>
            <person name="Welchert J."/>
            <person name="Wing R.A."/>
        </authorList>
    </citation>
    <scope>NUCLEOTIDE SEQUENCE [LARGE SCALE GENOMIC DNA]</scope>
</reference>
<protein>
    <submittedName>
        <fullName evidence="1">Uncharacterized protein</fullName>
    </submittedName>
</protein>
<accession>A0A0D9YJZ7</accession>
<evidence type="ECO:0000313" key="1">
    <source>
        <dbReference type="EnsemblPlants" id="OGLUM01G48120.1"/>
    </source>
</evidence>
<proteinExistence type="predicted"/>
<dbReference type="EnsemblPlants" id="OGLUM01G48120.1">
    <property type="protein sequence ID" value="OGLUM01G48120.1"/>
    <property type="gene ID" value="OGLUM01G48120"/>
</dbReference>
<organism evidence="1">
    <name type="scientific">Oryza glumipatula</name>
    <dbReference type="NCBI Taxonomy" id="40148"/>
    <lineage>
        <taxon>Eukaryota</taxon>
        <taxon>Viridiplantae</taxon>
        <taxon>Streptophyta</taxon>
        <taxon>Embryophyta</taxon>
        <taxon>Tracheophyta</taxon>
        <taxon>Spermatophyta</taxon>
        <taxon>Magnoliopsida</taxon>
        <taxon>Liliopsida</taxon>
        <taxon>Poales</taxon>
        <taxon>Poaceae</taxon>
        <taxon>BOP clade</taxon>
        <taxon>Oryzoideae</taxon>
        <taxon>Oryzeae</taxon>
        <taxon>Oryzinae</taxon>
        <taxon>Oryza</taxon>
    </lineage>
</organism>
<dbReference type="Gramene" id="OGLUM01G48120.1">
    <property type="protein sequence ID" value="OGLUM01G48120.1"/>
    <property type="gene ID" value="OGLUM01G48120"/>
</dbReference>
<dbReference type="AlphaFoldDB" id="A0A0D9YJZ7"/>
<name>A0A0D9YJZ7_9ORYZ</name>
<reference evidence="1" key="2">
    <citation type="submission" date="2015-04" db="UniProtKB">
        <authorList>
            <consortium name="EnsemblPlants"/>
        </authorList>
    </citation>
    <scope>IDENTIFICATION</scope>
</reference>
<dbReference type="Proteomes" id="UP000026961">
    <property type="component" value="Chromosome 1"/>
</dbReference>
<keyword evidence="2" id="KW-1185">Reference proteome</keyword>
<reference evidence="1" key="1">
    <citation type="submission" date="2013-08" db="EMBL/GenBank/DDBJ databases">
        <title>Oryza genome evolution.</title>
        <authorList>
            <person name="Wing R.A."/>
            <person name="Panaud O."/>
            <person name="Oliveira A.C."/>
        </authorList>
    </citation>
    <scope>NUCLEOTIDE SEQUENCE</scope>
</reference>
<sequence>MLGSDAPFLFLTNGKDEWRSMQPSKPGKMGLGVLLVGPNGGPNKTVAFSIVSSWWWMAGAGIDRVTA</sequence>
<dbReference type="HOGENOM" id="CLU_2816545_0_0_1"/>
<evidence type="ECO:0000313" key="2">
    <source>
        <dbReference type="Proteomes" id="UP000026961"/>
    </source>
</evidence>